<dbReference type="Pfam" id="PF00702">
    <property type="entry name" value="Hydrolase"/>
    <property type="match status" value="1"/>
</dbReference>
<evidence type="ECO:0000313" key="5">
    <source>
        <dbReference type="EMBL" id="RGP79282.1"/>
    </source>
</evidence>
<dbReference type="InterPro" id="IPR023214">
    <property type="entry name" value="HAD_sf"/>
</dbReference>
<dbReference type="InterPro" id="IPR036412">
    <property type="entry name" value="HAD-like_sf"/>
</dbReference>
<dbReference type="Gene3D" id="3.40.50.1000">
    <property type="entry name" value="HAD superfamily/HAD-like"/>
    <property type="match status" value="1"/>
</dbReference>
<dbReference type="NCBIfam" id="TIGR01549">
    <property type="entry name" value="HAD-SF-IA-v1"/>
    <property type="match status" value="1"/>
</dbReference>
<dbReference type="SFLD" id="SFLDG01129">
    <property type="entry name" value="C1.5:_HAD__Beta-PGM__Phosphata"/>
    <property type="match status" value="1"/>
</dbReference>
<organism evidence="5 6">
    <name type="scientific">Fusarium longipes</name>
    <dbReference type="NCBI Taxonomy" id="694270"/>
    <lineage>
        <taxon>Eukaryota</taxon>
        <taxon>Fungi</taxon>
        <taxon>Dikarya</taxon>
        <taxon>Ascomycota</taxon>
        <taxon>Pezizomycotina</taxon>
        <taxon>Sordariomycetes</taxon>
        <taxon>Hypocreomycetidae</taxon>
        <taxon>Hypocreales</taxon>
        <taxon>Nectriaceae</taxon>
        <taxon>Fusarium</taxon>
    </lineage>
</organism>
<dbReference type="Proteomes" id="UP000266234">
    <property type="component" value="Unassembled WGS sequence"/>
</dbReference>
<sequence length="252" mass="28404">MSLPTRPKVIFFDLDDTLFDHQYSEDRGMAVARHTVPIPKDKPLDELKMALTSAQNNSKKHYKSGLMSKEESRNEGIRSFFSKVGFEDYNDQHVKVFRAAHKRGYYEFVTPTPGTLAALTILKDRGFKIVIITNSCQESQLAKLRCMGMEHLIDRLICSREFGASKPDQQIFLHAMEISGIANYMLHDGGKTFMVGDSIRCDIKGALAVGLEPVLFSLKEPEGETFVCGDEVPVINNMLQLLTVLESHDSLW</sequence>
<gene>
    <name evidence="5" type="ORF">FLONG3_2586</name>
</gene>
<keyword evidence="6" id="KW-1185">Reference proteome</keyword>
<dbReference type="GO" id="GO:0044281">
    <property type="term" value="P:small molecule metabolic process"/>
    <property type="evidence" value="ECO:0007669"/>
    <property type="project" value="UniProtKB-ARBA"/>
</dbReference>
<dbReference type="PRINTS" id="PR00413">
    <property type="entry name" value="HADHALOGNASE"/>
</dbReference>
<evidence type="ECO:0000313" key="6">
    <source>
        <dbReference type="Proteomes" id="UP000266234"/>
    </source>
</evidence>
<dbReference type="Gene3D" id="1.10.150.240">
    <property type="entry name" value="Putative phosphatase, domain 2"/>
    <property type="match status" value="1"/>
</dbReference>
<dbReference type="STRING" id="694270.A0A395T4M7"/>
<evidence type="ECO:0000256" key="4">
    <source>
        <dbReference type="ARBA" id="ARBA00022842"/>
    </source>
</evidence>
<dbReference type="EMBL" id="PXOG01000051">
    <property type="protein sequence ID" value="RGP79282.1"/>
    <property type="molecule type" value="Genomic_DNA"/>
</dbReference>
<comment type="cofactor">
    <cofactor evidence="1">
        <name>Mg(2+)</name>
        <dbReference type="ChEBI" id="CHEBI:18420"/>
    </cofactor>
</comment>
<dbReference type="InterPro" id="IPR023198">
    <property type="entry name" value="PGP-like_dom2"/>
</dbReference>
<evidence type="ECO:0000256" key="3">
    <source>
        <dbReference type="ARBA" id="ARBA00022801"/>
    </source>
</evidence>
<comment type="caution">
    <text evidence="5">The sequence shown here is derived from an EMBL/GenBank/DDBJ whole genome shotgun (WGS) entry which is preliminary data.</text>
</comment>
<name>A0A395T4M7_9HYPO</name>
<reference evidence="5 6" key="1">
    <citation type="journal article" date="2018" name="PLoS Pathog.">
        <title>Evolution of structural diversity of trichothecenes, a family of toxins produced by plant pathogenic and entomopathogenic fungi.</title>
        <authorList>
            <person name="Proctor R.H."/>
            <person name="McCormick S.P."/>
            <person name="Kim H.S."/>
            <person name="Cardoza R.E."/>
            <person name="Stanley A.M."/>
            <person name="Lindo L."/>
            <person name="Kelly A."/>
            <person name="Brown D.W."/>
            <person name="Lee T."/>
            <person name="Vaughan M.M."/>
            <person name="Alexander N.J."/>
            <person name="Busman M."/>
            <person name="Gutierrez S."/>
        </authorList>
    </citation>
    <scope>NUCLEOTIDE SEQUENCE [LARGE SCALE GENOMIC DNA]</scope>
    <source>
        <strain evidence="5 6">NRRL 20695</strain>
    </source>
</reference>
<protein>
    <submittedName>
        <fullName evidence="5">Uncharacterized protein</fullName>
    </submittedName>
</protein>
<dbReference type="SFLD" id="SFLDS00003">
    <property type="entry name" value="Haloacid_Dehalogenase"/>
    <property type="match status" value="1"/>
</dbReference>
<dbReference type="PANTHER" id="PTHR46470:SF2">
    <property type="entry name" value="GLYCERALDEHYDE 3-PHOSPHATE PHOSPHATASE"/>
    <property type="match status" value="1"/>
</dbReference>
<keyword evidence="2" id="KW-0479">Metal-binding</keyword>
<dbReference type="InterPro" id="IPR051400">
    <property type="entry name" value="HAD-like_hydrolase"/>
</dbReference>
<dbReference type="PANTHER" id="PTHR46470">
    <property type="entry name" value="N-ACYLNEURAMINATE-9-PHOSPHATASE"/>
    <property type="match status" value="1"/>
</dbReference>
<accession>A0A395T4M7</accession>
<dbReference type="OrthoDB" id="444127at2759"/>
<dbReference type="InterPro" id="IPR006439">
    <property type="entry name" value="HAD-SF_hydro_IA"/>
</dbReference>
<dbReference type="GO" id="GO:0016791">
    <property type="term" value="F:phosphatase activity"/>
    <property type="evidence" value="ECO:0007669"/>
    <property type="project" value="UniProtKB-ARBA"/>
</dbReference>
<keyword evidence="3" id="KW-0378">Hydrolase</keyword>
<evidence type="ECO:0000256" key="2">
    <source>
        <dbReference type="ARBA" id="ARBA00022723"/>
    </source>
</evidence>
<dbReference type="GO" id="GO:0046872">
    <property type="term" value="F:metal ion binding"/>
    <property type="evidence" value="ECO:0007669"/>
    <property type="project" value="UniProtKB-KW"/>
</dbReference>
<evidence type="ECO:0000256" key="1">
    <source>
        <dbReference type="ARBA" id="ARBA00001946"/>
    </source>
</evidence>
<dbReference type="SUPFAM" id="SSF56784">
    <property type="entry name" value="HAD-like"/>
    <property type="match status" value="1"/>
</dbReference>
<proteinExistence type="predicted"/>
<dbReference type="AlphaFoldDB" id="A0A395T4M7"/>
<keyword evidence="4" id="KW-0460">Magnesium</keyword>